<feature type="transmembrane region" description="Helical" evidence="1">
    <location>
        <begin position="473"/>
        <end position="491"/>
    </location>
</feature>
<feature type="transmembrane region" description="Helical" evidence="1">
    <location>
        <begin position="377"/>
        <end position="397"/>
    </location>
</feature>
<reference evidence="2 3" key="1">
    <citation type="submission" date="2018-05" db="EMBL/GenBank/DDBJ databases">
        <title>Rhodohalobacter halophilus gen. nov., sp. nov., a moderately halophilic member of the family Balneolaceae.</title>
        <authorList>
            <person name="Liu Z.-W."/>
        </authorList>
    </citation>
    <scope>NUCLEOTIDE SEQUENCE [LARGE SCALE GENOMIC DNA]</scope>
    <source>
        <strain evidence="2 3">8A47</strain>
    </source>
</reference>
<feature type="transmembrane region" description="Helical" evidence="1">
    <location>
        <begin position="328"/>
        <end position="347"/>
    </location>
</feature>
<protein>
    <recommendedName>
        <fullName evidence="4">ABC-2 type transport system permease protein</fullName>
    </recommendedName>
</protein>
<feature type="transmembrane region" description="Helical" evidence="1">
    <location>
        <begin position="142"/>
        <end position="161"/>
    </location>
</feature>
<keyword evidence="3" id="KW-1185">Reference proteome</keyword>
<proteinExistence type="predicted"/>
<dbReference type="AlphaFoldDB" id="A0A316U318"/>
<keyword evidence="1" id="KW-0472">Membrane</keyword>
<feature type="transmembrane region" description="Helical" evidence="1">
    <location>
        <begin position="443"/>
        <end position="467"/>
    </location>
</feature>
<feature type="transmembrane region" description="Helical" evidence="1">
    <location>
        <begin position="109"/>
        <end position="136"/>
    </location>
</feature>
<dbReference type="Proteomes" id="UP000245533">
    <property type="component" value="Unassembled WGS sequence"/>
</dbReference>
<dbReference type="OrthoDB" id="1522397at2"/>
<evidence type="ECO:0000313" key="2">
    <source>
        <dbReference type="EMBL" id="PWN07756.1"/>
    </source>
</evidence>
<keyword evidence="1" id="KW-1133">Transmembrane helix</keyword>
<comment type="caution">
    <text evidence="2">The sequence shown here is derived from an EMBL/GenBank/DDBJ whole genome shotgun (WGS) entry which is preliminary data.</text>
</comment>
<evidence type="ECO:0000313" key="3">
    <source>
        <dbReference type="Proteomes" id="UP000245533"/>
    </source>
</evidence>
<feature type="transmembrane region" description="Helical" evidence="1">
    <location>
        <begin position="220"/>
        <end position="250"/>
    </location>
</feature>
<accession>A0A316U318</accession>
<dbReference type="RefSeq" id="WP_109644210.1">
    <property type="nucleotide sequence ID" value="NZ_QGGB01000002.1"/>
</dbReference>
<gene>
    <name evidence="2" type="ORF">DDZ15_01695</name>
</gene>
<name>A0A316U318_9BACT</name>
<feature type="transmembrane region" description="Helical" evidence="1">
    <location>
        <begin position="173"/>
        <end position="194"/>
    </location>
</feature>
<feature type="transmembrane region" description="Helical" evidence="1">
    <location>
        <begin position="403"/>
        <end position="422"/>
    </location>
</feature>
<feature type="transmembrane region" description="Helical" evidence="1">
    <location>
        <begin position="68"/>
        <end position="88"/>
    </location>
</feature>
<keyword evidence="1" id="KW-0812">Transmembrane</keyword>
<feature type="transmembrane region" description="Helical" evidence="1">
    <location>
        <begin position="20"/>
        <end position="48"/>
    </location>
</feature>
<dbReference type="EMBL" id="QGGB01000002">
    <property type="protein sequence ID" value="PWN07756.1"/>
    <property type="molecule type" value="Genomic_DNA"/>
</dbReference>
<organism evidence="2 3">
    <name type="scientific">Rhodohalobacter mucosus</name>
    <dbReference type="NCBI Taxonomy" id="2079485"/>
    <lineage>
        <taxon>Bacteria</taxon>
        <taxon>Pseudomonadati</taxon>
        <taxon>Balneolota</taxon>
        <taxon>Balneolia</taxon>
        <taxon>Balneolales</taxon>
        <taxon>Balneolaceae</taxon>
        <taxon>Rhodohalobacter</taxon>
    </lineage>
</organism>
<evidence type="ECO:0008006" key="4">
    <source>
        <dbReference type="Google" id="ProtNLM"/>
    </source>
</evidence>
<evidence type="ECO:0000256" key="1">
    <source>
        <dbReference type="SAM" id="Phobius"/>
    </source>
</evidence>
<sequence length="513" mass="58222">MLKEFVKLNSILWWRSLQNVEVAAILFYSLFLLIILGQFIAVAITLIVAPDISAVQETYPWYTEDVNLAFNLFFINLLWLNQVFFTKISRLRLTDNRKLLALGMPLRRLTGYLNLAGFFHPVNLLFNVIWVFYLAMLSQSNLQFITIVLLLLVNYGLINSFKWRFKLFTADNLKWVNGFLGIAVIILVILSTGVNLPDYVSDASAIAEALNSWLHYTPGMVFYSVASTLSSIPLLSTLIVVFGVLTFFLIRDMSEHTRQALLQPINANVRAGKSGEVSTFIKRLGLQGGKFFYTIWNHSYSKTQFLLTYVLIVPYILIAGDGTTANQFLVSVFLTFIPVVFLMVMLANPFGFENRELLLTLQAPVERRKIILERFKTAFKITGIAFLTVLILLPFLFEDLLTMIQVLLGVTGINMVFLHMILKSSMSNYKKIEEVSLMSVSNPAVPASITFSAMFVVLLLGILTFFVLEGRQWLHIILLAAVTAILAVWFVRKLATTTESFKKIVIPKLWNEL</sequence>
<feature type="transmembrane region" description="Helical" evidence="1">
    <location>
        <begin position="305"/>
        <end position="322"/>
    </location>
</feature>